<accession>A0ABU9AUK0</accession>
<reference evidence="3 4" key="1">
    <citation type="submission" date="2024-04" db="EMBL/GenBank/DDBJ databases">
        <title>Luteolibacter sp. isolated from soil.</title>
        <authorList>
            <person name="An J."/>
        </authorList>
    </citation>
    <scope>NUCLEOTIDE SEQUENCE [LARGE SCALE GENOMIC DNA]</scope>
    <source>
        <strain evidence="3 4">Y139</strain>
    </source>
</reference>
<dbReference type="Gene3D" id="1.50.10.10">
    <property type="match status" value="1"/>
</dbReference>
<protein>
    <submittedName>
        <fullName evidence="3">Glycoside hydrolase family 88 protein</fullName>
    </submittedName>
</protein>
<dbReference type="SUPFAM" id="SSF48208">
    <property type="entry name" value="Six-hairpin glycosidases"/>
    <property type="match status" value="1"/>
</dbReference>
<evidence type="ECO:0000313" key="4">
    <source>
        <dbReference type="Proteomes" id="UP001371305"/>
    </source>
</evidence>
<comment type="caution">
    <text evidence="3">The sequence shown here is derived from an EMBL/GenBank/DDBJ whole genome shotgun (WGS) entry which is preliminary data.</text>
</comment>
<dbReference type="InterPro" id="IPR052369">
    <property type="entry name" value="UG_Glycosaminoglycan_Hydrolase"/>
</dbReference>
<dbReference type="InterPro" id="IPR010905">
    <property type="entry name" value="Glyco_hydro_88"/>
</dbReference>
<gene>
    <name evidence="3" type="ORF">WKV53_13035</name>
</gene>
<proteinExistence type="inferred from homology"/>
<name>A0ABU9AUK0_9BACT</name>
<dbReference type="PANTHER" id="PTHR36845:SF1">
    <property type="entry name" value="HYDROLASE, PUTATIVE (AFU_ORTHOLOGUE AFUA_7G05090)-RELATED"/>
    <property type="match status" value="1"/>
</dbReference>
<evidence type="ECO:0000256" key="2">
    <source>
        <dbReference type="ARBA" id="ARBA00038358"/>
    </source>
</evidence>
<dbReference type="PANTHER" id="PTHR36845">
    <property type="entry name" value="HYDROLASE, PUTATIVE (AFU_ORTHOLOGUE AFUA_7G05090)-RELATED"/>
    <property type="match status" value="1"/>
</dbReference>
<dbReference type="InterPro" id="IPR008928">
    <property type="entry name" value="6-hairpin_glycosidase_sf"/>
</dbReference>
<dbReference type="InterPro" id="IPR012341">
    <property type="entry name" value="6hp_glycosidase-like_sf"/>
</dbReference>
<evidence type="ECO:0000256" key="1">
    <source>
        <dbReference type="ARBA" id="ARBA00022801"/>
    </source>
</evidence>
<keyword evidence="1 3" id="KW-0378">Hydrolase</keyword>
<sequence>MTPAVVTPPVAANASLRRALDLCLAKTRRNIEALAERPATWAFAVDGHYPEWNEGFYEIGNWTSSFITGMALLAWRETEDEHFIRQVERLEPWYAAKVGEHAEETMHDLGFLYSLYSVALYKLTGEARHREMGLKAAEVLAGRFVPKGGYIRAWGRMDDVANDYEGLAIIDCMMNLPLLYWAAEETGDLRFKEIAVRHSDMTLRWFVRADDSVYHAYRFDPVLGSPAGGDNYCGRSIDSHWARGTAWAIYGFAMGYRYTGNSDYLGAAVRVARRFISLLDEEVVPVWDFRMEKGAPVICDSSAAAVAVCAFQELEAVGAADEGISAAKRALLERLCSEDYLDHDLAVEGVLKHGQVGDGVGKAKSAYTSWGDYYLMEALAREMGMKETWW</sequence>
<evidence type="ECO:0000313" key="3">
    <source>
        <dbReference type="EMBL" id="MEK7951434.1"/>
    </source>
</evidence>
<keyword evidence="4" id="KW-1185">Reference proteome</keyword>
<dbReference type="GO" id="GO:0016787">
    <property type="term" value="F:hydrolase activity"/>
    <property type="evidence" value="ECO:0007669"/>
    <property type="project" value="UniProtKB-KW"/>
</dbReference>
<dbReference type="Pfam" id="PF07470">
    <property type="entry name" value="Glyco_hydro_88"/>
    <property type="match status" value="1"/>
</dbReference>
<dbReference type="RefSeq" id="WP_341405038.1">
    <property type="nucleotide sequence ID" value="NZ_JBBUKT010000004.1"/>
</dbReference>
<comment type="similarity">
    <text evidence="2">Belongs to the glycosyl hydrolase 88 family.</text>
</comment>
<dbReference type="EMBL" id="JBBUKT010000004">
    <property type="protein sequence ID" value="MEK7951434.1"/>
    <property type="molecule type" value="Genomic_DNA"/>
</dbReference>
<dbReference type="Proteomes" id="UP001371305">
    <property type="component" value="Unassembled WGS sequence"/>
</dbReference>
<organism evidence="3 4">
    <name type="scientific">Luteolibacter soli</name>
    <dbReference type="NCBI Taxonomy" id="3135280"/>
    <lineage>
        <taxon>Bacteria</taxon>
        <taxon>Pseudomonadati</taxon>
        <taxon>Verrucomicrobiota</taxon>
        <taxon>Verrucomicrobiia</taxon>
        <taxon>Verrucomicrobiales</taxon>
        <taxon>Verrucomicrobiaceae</taxon>
        <taxon>Luteolibacter</taxon>
    </lineage>
</organism>